<dbReference type="InterPro" id="IPR019189">
    <property type="entry name" value="Ribosomal_mL41"/>
</dbReference>
<accession>A0A8K0PHA2</accession>
<keyword evidence="8" id="KW-1185">Reference proteome</keyword>
<evidence type="ECO:0000256" key="1">
    <source>
        <dbReference type="ARBA" id="ARBA00004173"/>
    </source>
</evidence>
<reference evidence="7" key="1">
    <citation type="submission" date="2021-07" db="EMBL/GenBank/DDBJ databases">
        <title>Elsinoe batatas strain:CRI-CJ2 Genome sequencing and assembly.</title>
        <authorList>
            <person name="Huang L."/>
        </authorList>
    </citation>
    <scope>NUCLEOTIDE SEQUENCE</scope>
    <source>
        <strain evidence="7">CRI-CJ2</strain>
    </source>
</reference>
<comment type="caution">
    <text evidence="7">The sequence shown here is derived from an EMBL/GenBank/DDBJ whole genome shotgun (WGS) entry which is preliminary data.</text>
</comment>
<comment type="subcellular location">
    <subcellularLocation>
        <location evidence="1">Mitochondrion</location>
    </subcellularLocation>
</comment>
<sequence length="103" mass="11619">MFRPTLALLNKRATRKLKLTPKVAGKDYYKGFGTGAMGRHTKHGGYVIDWNKVRTYVVPEAGDGELTPFVSKKVEKPKAEYKGTAGPMDGQAWLARWRESGWY</sequence>
<evidence type="ECO:0000256" key="6">
    <source>
        <dbReference type="ARBA" id="ARBA00023274"/>
    </source>
</evidence>
<dbReference type="PANTHER" id="PTHR21338">
    <property type="entry name" value="MITOCHONDRIAL RIBOSOMAL PROTEIN L41"/>
    <property type="match status" value="1"/>
</dbReference>
<dbReference type="GO" id="GO:0005762">
    <property type="term" value="C:mitochondrial large ribosomal subunit"/>
    <property type="evidence" value="ECO:0007669"/>
    <property type="project" value="InterPro"/>
</dbReference>
<keyword evidence="4" id="KW-0689">Ribosomal protein</keyword>
<evidence type="ECO:0000313" key="8">
    <source>
        <dbReference type="Proteomes" id="UP000809789"/>
    </source>
</evidence>
<dbReference type="AlphaFoldDB" id="A0A8K0PHA2"/>
<organism evidence="7 8">
    <name type="scientific">Elsinoe batatas</name>
    <dbReference type="NCBI Taxonomy" id="2601811"/>
    <lineage>
        <taxon>Eukaryota</taxon>
        <taxon>Fungi</taxon>
        <taxon>Dikarya</taxon>
        <taxon>Ascomycota</taxon>
        <taxon>Pezizomycotina</taxon>
        <taxon>Dothideomycetes</taxon>
        <taxon>Dothideomycetidae</taxon>
        <taxon>Myriangiales</taxon>
        <taxon>Elsinoaceae</taxon>
        <taxon>Elsinoe</taxon>
    </lineage>
</organism>
<protein>
    <recommendedName>
        <fullName evidence="9">54S ribosomal protein L27, mitochondrial</fullName>
    </recommendedName>
</protein>
<comment type="similarity">
    <text evidence="2">Belongs to the mitochondrion-specific ribosomal protein mL41 family.</text>
</comment>
<dbReference type="OrthoDB" id="408933at2759"/>
<evidence type="ECO:0000256" key="4">
    <source>
        <dbReference type="ARBA" id="ARBA00022980"/>
    </source>
</evidence>
<dbReference type="GO" id="GO:0003735">
    <property type="term" value="F:structural constituent of ribosome"/>
    <property type="evidence" value="ECO:0007669"/>
    <property type="project" value="InterPro"/>
</dbReference>
<evidence type="ECO:0000256" key="5">
    <source>
        <dbReference type="ARBA" id="ARBA00023128"/>
    </source>
</evidence>
<keyword evidence="6" id="KW-0687">Ribonucleoprotein</keyword>
<dbReference type="Proteomes" id="UP000809789">
    <property type="component" value="Unassembled WGS sequence"/>
</dbReference>
<evidence type="ECO:0000256" key="2">
    <source>
        <dbReference type="ARBA" id="ARBA00010152"/>
    </source>
</evidence>
<dbReference type="Pfam" id="PF09809">
    <property type="entry name" value="MRP-L27"/>
    <property type="match status" value="1"/>
</dbReference>
<evidence type="ECO:0000313" key="7">
    <source>
        <dbReference type="EMBL" id="KAG8628337.1"/>
    </source>
</evidence>
<keyword evidence="5" id="KW-0496">Mitochondrion</keyword>
<dbReference type="GO" id="GO:0006412">
    <property type="term" value="P:translation"/>
    <property type="evidence" value="ECO:0007669"/>
    <property type="project" value="TreeGrafter"/>
</dbReference>
<gene>
    <name evidence="7" type="ORF">KVT40_004210</name>
</gene>
<dbReference type="PANTHER" id="PTHR21338:SF0">
    <property type="entry name" value="LARGE RIBOSOMAL SUBUNIT PROTEIN ML41"/>
    <property type="match status" value="1"/>
</dbReference>
<keyword evidence="3" id="KW-0809">Transit peptide</keyword>
<name>A0A8K0PHA2_9PEZI</name>
<dbReference type="EMBL" id="JAESVG020000004">
    <property type="protein sequence ID" value="KAG8628337.1"/>
    <property type="molecule type" value="Genomic_DNA"/>
</dbReference>
<proteinExistence type="inferred from homology"/>
<evidence type="ECO:0000256" key="3">
    <source>
        <dbReference type="ARBA" id="ARBA00022946"/>
    </source>
</evidence>
<evidence type="ECO:0008006" key="9">
    <source>
        <dbReference type="Google" id="ProtNLM"/>
    </source>
</evidence>